<reference evidence="1" key="1">
    <citation type="submission" date="2020-02" db="EMBL/GenBank/DDBJ databases">
        <authorList>
            <person name="Meier V. D."/>
        </authorList>
    </citation>
    <scope>NUCLEOTIDE SEQUENCE</scope>
    <source>
        <strain evidence="1">AVDCRST_MAG15</strain>
    </source>
</reference>
<evidence type="ECO:0000313" key="1">
    <source>
        <dbReference type="EMBL" id="CAA9409531.1"/>
    </source>
</evidence>
<gene>
    <name evidence="1" type="ORF">AVDCRST_MAG15-1545</name>
</gene>
<organism evidence="1">
    <name type="scientific">uncultured Rubellimicrobium sp</name>
    <dbReference type="NCBI Taxonomy" id="543078"/>
    <lineage>
        <taxon>Bacteria</taxon>
        <taxon>Pseudomonadati</taxon>
        <taxon>Pseudomonadota</taxon>
        <taxon>Alphaproteobacteria</taxon>
        <taxon>Rhodobacterales</taxon>
        <taxon>Roseobacteraceae</taxon>
        <taxon>Rubellimicrobium</taxon>
        <taxon>environmental samples</taxon>
    </lineage>
</organism>
<dbReference type="AlphaFoldDB" id="A0A6J4P9B6"/>
<name>A0A6J4P9B6_9RHOB</name>
<sequence>MLGPSRLLGDDALELVEAITKSFGVEKTILVRWLRRPDVAKLLGPY</sequence>
<proteinExistence type="predicted"/>
<accession>A0A6J4P9B6</accession>
<protein>
    <submittedName>
        <fullName evidence="1">Uncharacterized protein</fullName>
    </submittedName>
</protein>
<dbReference type="EMBL" id="CADCUU010000216">
    <property type="protein sequence ID" value="CAA9409531.1"/>
    <property type="molecule type" value="Genomic_DNA"/>
</dbReference>